<comment type="caution">
    <text evidence="2">The sequence shown here is derived from an EMBL/GenBank/DDBJ whole genome shotgun (WGS) entry which is preliminary data.</text>
</comment>
<feature type="region of interest" description="Disordered" evidence="1">
    <location>
        <begin position="1"/>
        <end position="28"/>
    </location>
</feature>
<dbReference type="EMBL" id="WKFB01000516">
    <property type="protein sequence ID" value="KAF6720706.1"/>
    <property type="molecule type" value="Genomic_DNA"/>
</dbReference>
<dbReference type="AlphaFoldDB" id="A0A834F4N7"/>
<proteinExistence type="predicted"/>
<evidence type="ECO:0000256" key="1">
    <source>
        <dbReference type="SAM" id="MobiDB-lite"/>
    </source>
</evidence>
<feature type="compositionally biased region" description="Basic and acidic residues" evidence="1">
    <location>
        <begin position="17"/>
        <end position="26"/>
    </location>
</feature>
<reference evidence="2" key="1">
    <citation type="journal article" name="BMC Genomics">
        <title>Long-read sequencing and de novo genome assembly of marine medaka (Oryzias melastigma).</title>
        <authorList>
            <person name="Liang P."/>
            <person name="Saqib H.S.A."/>
            <person name="Ni X."/>
            <person name="Shen Y."/>
        </authorList>
    </citation>
    <scope>NUCLEOTIDE SEQUENCE</scope>
    <source>
        <strain evidence="2">Bigg-433</strain>
    </source>
</reference>
<evidence type="ECO:0000313" key="2">
    <source>
        <dbReference type="EMBL" id="KAF6720706.1"/>
    </source>
</evidence>
<gene>
    <name evidence="2" type="ORF">FQA47_020412</name>
</gene>
<name>A0A834F4N7_ORYME</name>
<protein>
    <submittedName>
        <fullName evidence="2">Uncharacterized protein</fullName>
    </submittedName>
</protein>
<sequence length="217" mass="23611">MADGWRGRTMTQGRDALFPRENDVSRGKPPAAVASVIVGPTSTKYDSLVGANRSGAIVHKEPPSGRFYPSKLEGESVRFGESRREPGAGRVIQPLPNMEDKCAQSKNSFMHGPLSSTSSLSRSAVVVSAVDVQNKPQSQHFLLGMRSKLVLEAGRSASRLQIKSERTMWRLTPMLDFQVCLCLKPIPQEPPSPAKAPPCRRTLFLALLSSSPPRSST</sequence>
<organism evidence="2 3">
    <name type="scientific">Oryzias melastigma</name>
    <name type="common">Marine medaka</name>
    <dbReference type="NCBI Taxonomy" id="30732"/>
    <lineage>
        <taxon>Eukaryota</taxon>
        <taxon>Metazoa</taxon>
        <taxon>Chordata</taxon>
        <taxon>Craniata</taxon>
        <taxon>Vertebrata</taxon>
        <taxon>Euteleostomi</taxon>
        <taxon>Actinopterygii</taxon>
        <taxon>Neopterygii</taxon>
        <taxon>Teleostei</taxon>
        <taxon>Neoteleostei</taxon>
        <taxon>Acanthomorphata</taxon>
        <taxon>Ovalentaria</taxon>
        <taxon>Atherinomorphae</taxon>
        <taxon>Beloniformes</taxon>
        <taxon>Adrianichthyidae</taxon>
        <taxon>Oryziinae</taxon>
        <taxon>Oryzias</taxon>
    </lineage>
</organism>
<evidence type="ECO:0000313" key="3">
    <source>
        <dbReference type="Proteomes" id="UP000646548"/>
    </source>
</evidence>
<dbReference type="Proteomes" id="UP000646548">
    <property type="component" value="Unassembled WGS sequence"/>
</dbReference>
<accession>A0A834F4N7</accession>